<name>A0A2J6RQR0_HYAVF</name>
<dbReference type="AlphaFoldDB" id="A0A2J6RQR0"/>
<reference evidence="1 2" key="1">
    <citation type="submission" date="2016-04" db="EMBL/GenBank/DDBJ databases">
        <title>A degradative enzymes factory behind the ericoid mycorrhizal symbiosis.</title>
        <authorList>
            <consortium name="DOE Joint Genome Institute"/>
            <person name="Martino E."/>
            <person name="Morin E."/>
            <person name="Grelet G."/>
            <person name="Kuo A."/>
            <person name="Kohler A."/>
            <person name="Daghino S."/>
            <person name="Barry K."/>
            <person name="Choi C."/>
            <person name="Cichocki N."/>
            <person name="Clum A."/>
            <person name="Copeland A."/>
            <person name="Hainaut M."/>
            <person name="Haridas S."/>
            <person name="Labutti K."/>
            <person name="Lindquist E."/>
            <person name="Lipzen A."/>
            <person name="Khouja H.-R."/>
            <person name="Murat C."/>
            <person name="Ohm R."/>
            <person name="Olson A."/>
            <person name="Spatafora J."/>
            <person name="Veneault-Fourrey C."/>
            <person name="Henrissat B."/>
            <person name="Grigoriev I."/>
            <person name="Martin F."/>
            <person name="Perotto S."/>
        </authorList>
    </citation>
    <scope>NUCLEOTIDE SEQUENCE [LARGE SCALE GENOMIC DNA]</scope>
    <source>
        <strain evidence="1 2">F</strain>
    </source>
</reference>
<protein>
    <submittedName>
        <fullName evidence="1">Uncharacterized protein</fullName>
    </submittedName>
</protein>
<dbReference type="EMBL" id="KZ613945">
    <property type="protein sequence ID" value="PMD40858.1"/>
    <property type="molecule type" value="Genomic_DNA"/>
</dbReference>
<dbReference type="OrthoDB" id="3580285at2759"/>
<organism evidence="1 2">
    <name type="scientific">Hyaloscypha variabilis (strain UAMH 11265 / GT02V1 / F)</name>
    <name type="common">Meliniomyces variabilis</name>
    <dbReference type="NCBI Taxonomy" id="1149755"/>
    <lineage>
        <taxon>Eukaryota</taxon>
        <taxon>Fungi</taxon>
        <taxon>Dikarya</taxon>
        <taxon>Ascomycota</taxon>
        <taxon>Pezizomycotina</taxon>
        <taxon>Leotiomycetes</taxon>
        <taxon>Helotiales</taxon>
        <taxon>Hyaloscyphaceae</taxon>
        <taxon>Hyaloscypha</taxon>
        <taxon>Hyaloscypha variabilis</taxon>
    </lineage>
</organism>
<accession>A0A2J6RQR0</accession>
<dbReference type="Proteomes" id="UP000235786">
    <property type="component" value="Unassembled WGS sequence"/>
</dbReference>
<evidence type="ECO:0000313" key="1">
    <source>
        <dbReference type="EMBL" id="PMD40858.1"/>
    </source>
</evidence>
<keyword evidence="2" id="KW-1185">Reference proteome</keyword>
<sequence length="144" mass="16450">MTYTIYPGLWSEWAWSEQYHRYYRARLKGKDEYEYEYGEATNPRPQGGEYQSLAAPLQITECSEEKTFSLPLHNIGTYPSIDSVAAYPSSGSNVAATLSASISTYGEQDYAPASPMMGWQNHIRTRDPYTDREEFDPRPRTLGL</sequence>
<gene>
    <name evidence="1" type="ORF">L207DRAFT_346675</name>
</gene>
<evidence type="ECO:0000313" key="2">
    <source>
        <dbReference type="Proteomes" id="UP000235786"/>
    </source>
</evidence>
<proteinExistence type="predicted"/>